<reference evidence="1" key="1">
    <citation type="submission" date="2020-06" db="EMBL/GenBank/DDBJ databases">
        <title>Draft genome of Bugula neritina, a colonial animal packing powerful symbionts and potential medicines.</title>
        <authorList>
            <person name="Rayko M."/>
        </authorList>
    </citation>
    <scope>NUCLEOTIDE SEQUENCE [LARGE SCALE GENOMIC DNA]</scope>
    <source>
        <strain evidence="1">Kwan_BN1</strain>
    </source>
</reference>
<evidence type="ECO:0000313" key="2">
    <source>
        <dbReference type="Proteomes" id="UP000593567"/>
    </source>
</evidence>
<evidence type="ECO:0000313" key="1">
    <source>
        <dbReference type="EMBL" id="KAF6041508.1"/>
    </source>
</evidence>
<gene>
    <name evidence="1" type="ORF">EB796_000187</name>
</gene>
<dbReference type="Proteomes" id="UP000593567">
    <property type="component" value="Unassembled WGS sequence"/>
</dbReference>
<protein>
    <submittedName>
        <fullName evidence="1">Uncharacterized protein</fullName>
    </submittedName>
</protein>
<sequence>MEDSKFDESDVSEEITRQLAEIDIDANSELETPEDVTTSLEVSPIDLKLLHNLEHRLSSQRKAFEKQLKDCSDLLDSAAGMLM</sequence>
<organism evidence="1 2">
    <name type="scientific">Bugula neritina</name>
    <name type="common">Brown bryozoan</name>
    <name type="synonym">Sertularia neritina</name>
    <dbReference type="NCBI Taxonomy" id="10212"/>
    <lineage>
        <taxon>Eukaryota</taxon>
        <taxon>Metazoa</taxon>
        <taxon>Spiralia</taxon>
        <taxon>Lophotrochozoa</taxon>
        <taxon>Bryozoa</taxon>
        <taxon>Gymnolaemata</taxon>
        <taxon>Cheilostomatida</taxon>
        <taxon>Flustrina</taxon>
        <taxon>Buguloidea</taxon>
        <taxon>Bugulidae</taxon>
        <taxon>Bugula</taxon>
    </lineage>
</organism>
<comment type="caution">
    <text evidence="1">The sequence shown here is derived from an EMBL/GenBank/DDBJ whole genome shotgun (WGS) entry which is preliminary data.</text>
</comment>
<dbReference type="AlphaFoldDB" id="A0A7J7KTW8"/>
<keyword evidence="2" id="KW-1185">Reference proteome</keyword>
<dbReference type="EMBL" id="VXIV02000032">
    <property type="protein sequence ID" value="KAF6041508.1"/>
    <property type="molecule type" value="Genomic_DNA"/>
</dbReference>
<name>A0A7J7KTW8_BUGNE</name>
<proteinExistence type="predicted"/>
<accession>A0A7J7KTW8</accession>